<name>A0A482D325_9SPIR</name>
<evidence type="ECO:0000313" key="1">
    <source>
        <dbReference type="EMBL" id="QBL99537.1"/>
    </source>
</evidence>
<geneLocation type="plasmid" evidence="1">
    <name>unnamed</name>
</geneLocation>
<gene>
    <name evidence="1" type="ORF">EZU71_06800</name>
</gene>
<organism evidence="1">
    <name type="scientific">Borrelia miyamotoi</name>
    <dbReference type="NCBI Taxonomy" id="47466"/>
    <lineage>
        <taxon>Bacteria</taxon>
        <taxon>Pseudomonadati</taxon>
        <taxon>Spirochaetota</taxon>
        <taxon>Spirochaetia</taxon>
        <taxon>Spirochaetales</taxon>
        <taxon>Borreliaceae</taxon>
        <taxon>Borrelia</taxon>
    </lineage>
</organism>
<dbReference type="InterPro" id="IPR011050">
    <property type="entry name" value="Pectin_lyase_fold/virulence"/>
</dbReference>
<sequence length="95" mass="10540">MKEEVRFSVISDNSIFMHLKNIIFQKNQGISLKTLTVQKIFLENVVFKSTSQGFDIDSVNNITLLGVEIESNIKVSVANGVNVIMRGGILRGNKA</sequence>
<proteinExistence type="predicted"/>
<dbReference type="EMBL" id="CP037582">
    <property type="protein sequence ID" value="QBL99537.1"/>
    <property type="molecule type" value="Genomic_DNA"/>
</dbReference>
<accession>A0A482D325</accession>
<reference evidence="1" key="1">
    <citation type="submission" date="2019-03" db="EMBL/GenBank/DDBJ databases">
        <title>Whole genome sequencing of Borrelia miyamotoi strains isolated at the Russian territory.</title>
        <authorList>
            <person name="Kuleshov K.V."/>
            <person name="Platonov A.E."/>
            <person name="Goptar I.A."/>
            <person name="Shipulin G.A."/>
            <person name="Markelov M.L."/>
            <person name="Koetsveld J."/>
            <person name="Kolyasnikova N.M."/>
            <person name="Sarksyan D.S."/>
            <person name="Toporkova M.G."/>
            <person name="Hovius J.W."/>
        </authorList>
    </citation>
    <scope>NUCLEOTIDE SEQUENCE</scope>
    <source>
        <strain evidence="1">Yekat-18</strain>
        <plasmid evidence="1">unnamed</plasmid>
    </source>
</reference>
<dbReference type="AlphaFoldDB" id="A0A482D325"/>
<keyword evidence="1" id="KW-0614">Plasmid</keyword>
<protein>
    <submittedName>
        <fullName evidence="1">Uncharacterized protein</fullName>
    </submittedName>
</protein>
<dbReference type="SUPFAM" id="SSF51126">
    <property type="entry name" value="Pectin lyase-like"/>
    <property type="match status" value="1"/>
</dbReference>